<gene>
    <name evidence="1" type="ORF">EVAR_45262_1</name>
</gene>
<reference evidence="1 2" key="1">
    <citation type="journal article" date="2019" name="Commun. Biol.">
        <title>The bagworm genome reveals a unique fibroin gene that provides high tensile strength.</title>
        <authorList>
            <person name="Kono N."/>
            <person name="Nakamura H."/>
            <person name="Ohtoshi R."/>
            <person name="Tomita M."/>
            <person name="Numata K."/>
            <person name="Arakawa K."/>
        </authorList>
    </citation>
    <scope>NUCLEOTIDE SEQUENCE [LARGE SCALE GENOMIC DNA]</scope>
</reference>
<dbReference type="Proteomes" id="UP000299102">
    <property type="component" value="Unassembled WGS sequence"/>
</dbReference>
<accession>A0A4C1XDH0</accession>
<proteinExistence type="predicted"/>
<evidence type="ECO:0000313" key="2">
    <source>
        <dbReference type="Proteomes" id="UP000299102"/>
    </source>
</evidence>
<dbReference type="EMBL" id="BGZK01000808">
    <property type="protein sequence ID" value="GBP61243.1"/>
    <property type="molecule type" value="Genomic_DNA"/>
</dbReference>
<protein>
    <submittedName>
        <fullName evidence="1">Uncharacterized protein</fullName>
    </submittedName>
</protein>
<sequence>MTVSEEVNFKSGIIFFLFQIDKRGCPGPAPVPYGLGLLTIAIADAIASGAVNLTCSGRREGSFPPLPSPTLGTPMVVTLEVANTAPARLHLNLLLINKLFR</sequence>
<evidence type="ECO:0000313" key="1">
    <source>
        <dbReference type="EMBL" id="GBP61243.1"/>
    </source>
</evidence>
<dbReference type="AlphaFoldDB" id="A0A4C1XDH0"/>
<keyword evidence="2" id="KW-1185">Reference proteome</keyword>
<name>A0A4C1XDH0_EUMVA</name>
<organism evidence="1 2">
    <name type="scientific">Eumeta variegata</name>
    <name type="common">Bagworm moth</name>
    <name type="synonym">Eumeta japonica</name>
    <dbReference type="NCBI Taxonomy" id="151549"/>
    <lineage>
        <taxon>Eukaryota</taxon>
        <taxon>Metazoa</taxon>
        <taxon>Ecdysozoa</taxon>
        <taxon>Arthropoda</taxon>
        <taxon>Hexapoda</taxon>
        <taxon>Insecta</taxon>
        <taxon>Pterygota</taxon>
        <taxon>Neoptera</taxon>
        <taxon>Endopterygota</taxon>
        <taxon>Lepidoptera</taxon>
        <taxon>Glossata</taxon>
        <taxon>Ditrysia</taxon>
        <taxon>Tineoidea</taxon>
        <taxon>Psychidae</taxon>
        <taxon>Oiketicinae</taxon>
        <taxon>Eumeta</taxon>
    </lineage>
</organism>
<comment type="caution">
    <text evidence="1">The sequence shown here is derived from an EMBL/GenBank/DDBJ whole genome shotgun (WGS) entry which is preliminary data.</text>
</comment>